<comment type="similarity">
    <text evidence="1">Belongs to the PemK/MazF family.</text>
</comment>
<keyword evidence="5" id="KW-1185">Reference proteome</keyword>
<dbReference type="RefSeq" id="WP_345505246.1">
    <property type="nucleotide sequence ID" value="NZ_BAABLO010000013.1"/>
</dbReference>
<dbReference type="Proteomes" id="UP001500556">
    <property type="component" value="Unassembled WGS sequence"/>
</dbReference>
<accession>A0ABP8YN07</accession>
<evidence type="ECO:0000256" key="1">
    <source>
        <dbReference type="ARBA" id="ARBA00007521"/>
    </source>
</evidence>
<dbReference type="SUPFAM" id="SSF50118">
    <property type="entry name" value="Cell growth inhibitor/plasmid maintenance toxic component"/>
    <property type="match status" value="1"/>
</dbReference>
<feature type="region of interest" description="Disordered" evidence="3">
    <location>
        <begin position="16"/>
        <end position="84"/>
    </location>
</feature>
<sequence length="198" mass="21892">MARRGLGEQLAHVLGRAARQAAREWLRSRTRRTGAAPAPTSPRRPSPTSPRRPATTSRRQPAAPSAYPGDFSGVPDLVYAANPDGRPDPGEIVWTWVPYEEDHRQGKDRPVLLVGHDGDWLLGLMLTSQDHDRDAAQEARYGRRWLDIGSGAWDRAGRPSEVRLDRVLRVDPAAVRREGATLDRARFDEVAAAVRALG</sequence>
<keyword evidence="2" id="KW-1277">Toxin-antitoxin system</keyword>
<proteinExistence type="inferred from homology"/>
<name>A0ABP8YN07_9MICO</name>
<evidence type="ECO:0000313" key="4">
    <source>
        <dbReference type="EMBL" id="GAA4733374.1"/>
    </source>
</evidence>
<comment type="caution">
    <text evidence="4">The sequence shown here is derived from an EMBL/GenBank/DDBJ whole genome shotgun (WGS) entry which is preliminary data.</text>
</comment>
<reference evidence="5" key="1">
    <citation type="journal article" date="2019" name="Int. J. Syst. Evol. Microbiol.">
        <title>The Global Catalogue of Microorganisms (GCM) 10K type strain sequencing project: providing services to taxonomists for standard genome sequencing and annotation.</title>
        <authorList>
            <consortium name="The Broad Institute Genomics Platform"/>
            <consortium name="The Broad Institute Genome Sequencing Center for Infectious Disease"/>
            <person name="Wu L."/>
            <person name="Ma J."/>
        </authorList>
    </citation>
    <scope>NUCLEOTIDE SEQUENCE [LARGE SCALE GENOMIC DNA]</scope>
    <source>
        <strain evidence="5">JCM 18961</strain>
    </source>
</reference>
<dbReference type="Gene3D" id="2.30.30.110">
    <property type="match status" value="1"/>
</dbReference>
<gene>
    <name evidence="4" type="ORF">GCM10025782_35970</name>
</gene>
<dbReference type="InterPro" id="IPR003477">
    <property type="entry name" value="PemK-like"/>
</dbReference>
<dbReference type="Pfam" id="PF02452">
    <property type="entry name" value="PemK_toxin"/>
    <property type="match status" value="1"/>
</dbReference>
<protein>
    <recommendedName>
        <fullName evidence="6">Growth inhibitor PemK</fullName>
    </recommendedName>
</protein>
<organism evidence="4 5">
    <name type="scientific">Pedococcus ginsenosidimutans</name>
    <dbReference type="NCBI Taxonomy" id="490570"/>
    <lineage>
        <taxon>Bacteria</taxon>
        <taxon>Bacillati</taxon>
        <taxon>Actinomycetota</taxon>
        <taxon>Actinomycetes</taxon>
        <taxon>Micrococcales</taxon>
        <taxon>Intrasporangiaceae</taxon>
        <taxon>Pedococcus</taxon>
    </lineage>
</organism>
<evidence type="ECO:0008006" key="6">
    <source>
        <dbReference type="Google" id="ProtNLM"/>
    </source>
</evidence>
<feature type="compositionally biased region" description="Low complexity" evidence="3">
    <location>
        <begin position="51"/>
        <end position="64"/>
    </location>
</feature>
<evidence type="ECO:0000313" key="5">
    <source>
        <dbReference type="Proteomes" id="UP001500556"/>
    </source>
</evidence>
<feature type="compositionally biased region" description="Pro residues" evidence="3">
    <location>
        <begin position="39"/>
        <end position="50"/>
    </location>
</feature>
<evidence type="ECO:0000256" key="3">
    <source>
        <dbReference type="SAM" id="MobiDB-lite"/>
    </source>
</evidence>
<dbReference type="InterPro" id="IPR011067">
    <property type="entry name" value="Plasmid_toxin/cell-grow_inhib"/>
</dbReference>
<dbReference type="EMBL" id="BAABLO010000013">
    <property type="protein sequence ID" value="GAA4733374.1"/>
    <property type="molecule type" value="Genomic_DNA"/>
</dbReference>
<evidence type="ECO:0000256" key="2">
    <source>
        <dbReference type="ARBA" id="ARBA00022649"/>
    </source>
</evidence>